<dbReference type="AlphaFoldDB" id="A0A251ZT38"/>
<evidence type="ECO:0000313" key="2">
    <source>
        <dbReference type="EMBL" id="OUI77837.1"/>
    </source>
</evidence>
<protein>
    <recommendedName>
        <fullName evidence="1">Cyanophage baseplate Pam3 plug gp18 domain-containing protein</fullName>
    </recommendedName>
</protein>
<accession>A0A251ZT38</accession>
<gene>
    <name evidence="2" type="ORF">HK18_00960</name>
</gene>
<dbReference type="Proteomes" id="UP000194946">
    <property type="component" value="Unassembled WGS sequence"/>
</dbReference>
<proteinExistence type="predicted"/>
<evidence type="ECO:0000313" key="3">
    <source>
        <dbReference type="Proteomes" id="UP000194946"/>
    </source>
</evidence>
<feature type="domain" description="Cyanophage baseplate Pam3 plug gp18" evidence="1">
    <location>
        <begin position="1"/>
        <end position="96"/>
    </location>
</feature>
<sequence>MKIISLNAIDAQEFSSSLGGKLYSFRLFDKGEAGVLLDIYDGIDPVLTGILCLDRVRLVRSAYLNFPGDLMFVDQEGFNHPVYTGFGTRYLLYYLAEDDDDGIGM</sequence>
<dbReference type="RefSeq" id="WP_008854355.1">
    <property type="nucleotide sequence ID" value="NZ_JOPB01000014.1"/>
</dbReference>
<name>A0A251ZT38_9PROT</name>
<comment type="caution">
    <text evidence="2">The sequence shown here is derived from an EMBL/GenBank/DDBJ whole genome shotgun (WGS) entry which is preliminary data.</text>
</comment>
<keyword evidence="3" id="KW-1185">Reference proteome</keyword>
<dbReference type="InterPro" id="IPR054252">
    <property type="entry name" value="Pam3_gp18"/>
</dbReference>
<dbReference type="EMBL" id="JOPB01000014">
    <property type="protein sequence ID" value="OUI77837.1"/>
    <property type="molecule type" value="Genomic_DNA"/>
</dbReference>
<evidence type="ECO:0000259" key="1">
    <source>
        <dbReference type="Pfam" id="PF22479"/>
    </source>
</evidence>
<organism evidence="2 3">
    <name type="scientific">Commensalibacter intestini</name>
    <dbReference type="NCBI Taxonomy" id="479936"/>
    <lineage>
        <taxon>Bacteria</taxon>
        <taxon>Pseudomonadati</taxon>
        <taxon>Pseudomonadota</taxon>
        <taxon>Alphaproteobacteria</taxon>
        <taxon>Acetobacterales</taxon>
        <taxon>Acetobacteraceae</taxon>
    </lineage>
</organism>
<dbReference type="Pfam" id="PF22479">
    <property type="entry name" value="Pam3_gp18"/>
    <property type="match status" value="1"/>
</dbReference>
<reference evidence="3" key="1">
    <citation type="submission" date="2014-06" db="EMBL/GenBank/DDBJ databases">
        <authorList>
            <person name="Winans N.J."/>
            <person name="Newell P.D."/>
            <person name="Douglas A.E."/>
        </authorList>
    </citation>
    <scope>NUCLEOTIDE SEQUENCE [LARGE SCALE GENOMIC DNA]</scope>
    <source>
        <strain evidence="3">DmL_052</strain>
    </source>
</reference>